<dbReference type="SUPFAM" id="SSF50156">
    <property type="entry name" value="PDZ domain-like"/>
    <property type="match status" value="1"/>
</dbReference>
<evidence type="ECO:0000256" key="1">
    <source>
        <dbReference type="ARBA" id="ARBA00010541"/>
    </source>
</evidence>
<evidence type="ECO:0000313" key="7">
    <source>
        <dbReference type="Proteomes" id="UP000315540"/>
    </source>
</evidence>
<sequence>MKKYLSLLVVAILAGVFTLGAYKLFIESEPVIVAQSEVKPNFIPTNYTVTNTKNNTSALTSSIDFTYAAEKTVNAVVHVKQYGITRNPRNLMELFRNGGAKERRIQGAGSGVIITEDGYIVTNNHVIDGATDLEVTLNNNKSYKATVVGTAPQSDIALIKIDTDEKLAYIPFGDSNSAKIGEWVLAVGNPFNLTSTVTAGIISAKSRDLNEYDDNIQSFIQTDAAINPGNSGGALVNTKGELIGINTAITSQTGSYVGYAFAVPSNNAKKIIDDIIEFGDVQRGILGIRGGTINPKAIEEYDISVSQGVFVAFVEENSGAKKAGVQEGDVIKEIDGLPIKKFSDLTGYVNSKRPKDVIQVKVLRNKKELILPVTLSKYEIQKYNIDDVGVEVMNPPKDYLKKFNVDHGVVISKALSSRMQRYNLEGLIISEIDGKKVKNVLEVKSIVDNKFKEEDITISLIGRNGQKREFVFQ</sequence>
<dbReference type="InterPro" id="IPR036034">
    <property type="entry name" value="PDZ_sf"/>
</dbReference>
<keyword evidence="3" id="KW-0378">Hydrolase</keyword>
<dbReference type="InterPro" id="IPR009003">
    <property type="entry name" value="Peptidase_S1_PA"/>
</dbReference>
<accession>A0A504IVQ5</accession>
<dbReference type="SUPFAM" id="SSF50494">
    <property type="entry name" value="Trypsin-like serine proteases"/>
    <property type="match status" value="1"/>
</dbReference>
<feature type="domain" description="PDZ" evidence="5">
    <location>
        <begin position="275"/>
        <end position="366"/>
    </location>
</feature>
<reference evidence="6 7" key="1">
    <citation type="submission" date="2019-06" db="EMBL/GenBank/DDBJ databases">
        <authorList>
            <person name="Meng X."/>
        </authorList>
    </citation>
    <scope>NUCLEOTIDE SEQUENCE [LARGE SCALE GENOMIC DNA]</scope>
    <source>
        <strain evidence="6 7">M625</strain>
    </source>
</reference>
<evidence type="ECO:0000256" key="4">
    <source>
        <dbReference type="ARBA" id="ARBA00022825"/>
    </source>
</evidence>
<name>A0A504IVQ5_9FLAO</name>
<keyword evidence="4" id="KW-0720">Serine protease</keyword>
<protein>
    <submittedName>
        <fullName evidence="6">Trypsin-like serine protease</fullName>
    </submittedName>
</protein>
<organism evidence="6 7">
    <name type="scientific">Aquimarina algicola</name>
    <dbReference type="NCBI Taxonomy" id="2589995"/>
    <lineage>
        <taxon>Bacteria</taxon>
        <taxon>Pseudomonadati</taxon>
        <taxon>Bacteroidota</taxon>
        <taxon>Flavobacteriia</taxon>
        <taxon>Flavobacteriales</taxon>
        <taxon>Flavobacteriaceae</taxon>
        <taxon>Aquimarina</taxon>
    </lineage>
</organism>
<dbReference type="Pfam" id="PF13180">
    <property type="entry name" value="PDZ_2"/>
    <property type="match status" value="1"/>
</dbReference>
<comment type="similarity">
    <text evidence="1">Belongs to the peptidase S1C family.</text>
</comment>
<evidence type="ECO:0000256" key="3">
    <source>
        <dbReference type="ARBA" id="ARBA00022801"/>
    </source>
</evidence>
<evidence type="ECO:0000259" key="5">
    <source>
        <dbReference type="PROSITE" id="PS50106"/>
    </source>
</evidence>
<dbReference type="Gene3D" id="2.40.10.120">
    <property type="match status" value="1"/>
</dbReference>
<evidence type="ECO:0000313" key="6">
    <source>
        <dbReference type="EMBL" id="TPN82084.1"/>
    </source>
</evidence>
<dbReference type="InterPro" id="IPR001940">
    <property type="entry name" value="Peptidase_S1C"/>
</dbReference>
<dbReference type="Proteomes" id="UP000315540">
    <property type="component" value="Unassembled WGS sequence"/>
</dbReference>
<dbReference type="GO" id="GO:0006508">
    <property type="term" value="P:proteolysis"/>
    <property type="evidence" value="ECO:0007669"/>
    <property type="project" value="UniProtKB-KW"/>
</dbReference>
<dbReference type="InterPro" id="IPR051201">
    <property type="entry name" value="Chloro_Bact_Ser_Proteases"/>
</dbReference>
<dbReference type="AlphaFoldDB" id="A0A504IVQ5"/>
<dbReference type="InterPro" id="IPR001478">
    <property type="entry name" value="PDZ"/>
</dbReference>
<dbReference type="SMART" id="SM00228">
    <property type="entry name" value="PDZ"/>
    <property type="match status" value="1"/>
</dbReference>
<dbReference type="GO" id="GO:0004252">
    <property type="term" value="F:serine-type endopeptidase activity"/>
    <property type="evidence" value="ECO:0007669"/>
    <property type="project" value="InterPro"/>
</dbReference>
<dbReference type="Gene3D" id="2.30.42.10">
    <property type="match status" value="1"/>
</dbReference>
<dbReference type="Pfam" id="PF13365">
    <property type="entry name" value="Trypsin_2"/>
    <property type="match status" value="1"/>
</dbReference>
<keyword evidence="7" id="KW-1185">Reference proteome</keyword>
<dbReference type="PROSITE" id="PS50106">
    <property type="entry name" value="PDZ"/>
    <property type="match status" value="1"/>
</dbReference>
<dbReference type="PANTHER" id="PTHR43343">
    <property type="entry name" value="PEPTIDASE S12"/>
    <property type="match status" value="1"/>
</dbReference>
<dbReference type="PANTHER" id="PTHR43343:SF3">
    <property type="entry name" value="PROTEASE DO-LIKE 8, CHLOROPLASTIC"/>
    <property type="match status" value="1"/>
</dbReference>
<proteinExistence type="inferred from homology"/>
<evidence type="ECO:0000256" key="2">
    <source>
        <dbReference type="ARBA" id="ARBA00022670"/>
    </source>
</evidence>
<dbReference type="FunFam" id="2.40.10.10:FF:000001">
    <property type="entry name" value="Periplasmic serine protease DegS"/>
    <property type="match status" value="1"/>
</dbReference>
<dbReference type="OrthoDB" id="9758917at2"/>
<comment type="caution">
    <text evidence="6">The sequence shown here is derived from an EMBL/GenBank/DDBJ whole genome shotgun (WGS) entry which is preliminary data.</text>
</comment>
<dbReference type="PRINTS" id="PR00834">
    <property type="entry name" value="PROTEASES2C"/>
</dbReference>
<dbReference type="RefSeq" id="WP_140596769.1">
    <property type="nucleotide sequence ID" value="NZ_VFWZ01000009.1"/>
</dbReference>
<gene>
    <name evidence="6" type="ORF">FHK87_21905</name>
</gene>
<keyword evidence="2 6" id="KW-0645">Protease</keyword>
<dbReference type="EMBL" id="VFWZ01000009">
    <property type="protein sequence ID" value="TPN82084.1"/>
    <property type="molecule type" value="Genomic_DNA"/>
</dbReference>